<keyword evidence="5" id="KW-0418">Kinase</keyword>
<dbReference type="FunFam" id="1.10.510.10:FF:000095">
    <property type="entry name" value="protein STRUBBELIG-RECEPTOR FAMILY 8"/>
    <property type="match status" value="1"/>
</dbReference>
<accession>A0AA86SIK7</accession>
<evidence type="ECO:0000313" key="11">
    <source>
        <dbReference type="EMBL" id="CAJ1941074.1"/>
    </source>
</evidence>
<evidence type="ECO:0000256" key="7">
    <source>
        <dbReference type="ARBA" id="ARBA00023136"/>
    </source>
</evidence>
<dbReference type="Gene3D" id="1.10.510.10">
    <property type="entry name" value="Transferase(Phosphotransferase) domain 1"/>
    <property type="match status" value="1"/>
</dbReference>
<evidence type="ECO:0000256" key="9">
    <source>
        <dbReference type="SAM" id="MobiDB-lite"/>
    </source>
</evidence>
<evidence type="ECO:0000256" key="2">
    <source>
        <dbReference type="ARBA" id="ARBA00022527"/>
    </source>
</evidence>
<dbReference type="GO" id="GO:0005886">
    <property type="term" value="C:plasma membrane"/>
    <property type="evidence" value="ECO:0007669"/>
    <property type="project" value="UniProtKB-SubCell"/>
</dbReference>
<reference evidence="11" key="1">
    <citation type="submission" date="2023-10" db="EMBL/GenBank/DDBJ databases">
        <authorList>
            <person name="Domelevo Entfellner J.-B."/>
        </authorList>
    </citation>
    <scope>NUCLEOTIDE SEQUENCE</scope>
</reference>
<comment type="subcellular location">
    <subcellularLocation>
        <location evidence="1">Cell membrane</location>
        <topology evidence="1">Lipid-anchor</topology>
    </subcellularLocation>
</comment>
<evidence type="ECO:0000256" key="3">
    <source>
        <dbReference type="ARBA" id="ARBA00022679"/>
    </source>
</evidence>
<dbReference type="Pfam" id="PF07714">
    <property type="entry name" value="PK_Tyr_Ser-Thr"/>
    <property type="match status" value="1"/>
</dbReference>
<feature type="region of interest" description="Disordered" evidence="9">
    <location>
        <begin position="323"/>
        <end position="350"/>
    </location>
</feature>
<keyword evidence="7" id="KW-0472">Membrane</keyword>
<keyword evidence="8" id="KW-0449">Lipoprotein</keyword>
<evidence type="ECO:0000259" key="10">
    <source>
        <dbReference type="PROSITE" id="PS50011"/>
    </source>
</evidence>
<organism evidence="11 13">
    <name type="scientific">Sphenostylis stenocarpa</name>
    <dbReference type="NCBI Taxonomy" id="92480"/>
    <lineage>
        <taxon>Eukaryota</taxon>
        <taxon>Viridiplantae</taxon>
        <taxon>Streptophyta</taxon>
        <taxon>Embryophyta</taxon>
        <taxon>Tracheophyta</taxon>
        <taxon>Spermatophyta</taxon>
        <taxon>Magnoliopsida</taxon>
        <taxon>eudicotyledons</taxon>
        <taxon>Gunneridae</taxon>
        <taxon>Pentapetalae</taxon>
        <taxon>rosids</taxon>
        <taxon>fabids</taxon>
        <taxon>Fabales</taxon>
        <taxon>Fabaceae</taxon>
        <taxon>Papilionoideae</taxon>
        <taxon>50 kb inversion clade</taxon>
        <taxon>NPAAA clade</taxon>
        <taxon>indigoferoid/millettioid clade</taxon>
        <taxon>Phaseoleae</taxon>
        <taxon>Sphenostylis</taxon>
    </lineage>
</organism>
<dbReference type="InterPro" id="IPR000719">
    <property type="entry name" value="Prot_kinase_dom"/>
</dbReference>
<dbReference type="EMBL" id="OY731400">
    <property type="protein sequence ID" value="CAJ1941152.1"/>
    <property type="molecule type" value="Genomic_DNA"/>
</dbReference>
<dbReference type="InterPro" id="IPR001245">
    <property type="entry name" value="Ser-Thr/Tyr_kinase_cat_dom"/>
</dbReference>
<dbReference type="AlphaFoldDB" id="A0AA86SIK7"/>
<sequence length="350" mass="39130">MGGCLCCETKRSGNLGQSGSTPLTTGTKSESKSAKAFAFAEIASATKNFRRQLLLGRVGYGRMYKGQLSNGQDVVVKLLQENSIQRDQEFLDEVEMLSFLSHPNIVSIIGYCCERDQRLLVYEYMPLGSLDHLLHDLPLEREPLDWKTRMEIATGMAKALEYLHDWADQPVICGNLKSSKVLLDEHYNPKLSGVRLFGPLGDYVHGLRRGVGKSCASAPEFITTGYLTTKCDVYSFGVVLLELITGRKVVDYEMRHLVKWARPLFADRNQFDRLADPLLKGRFPKGGLYEAVAVAAMCLHEEPDRRPAMREVVTALQYLASRPNDYTRPRPPPSSSSSSPYPTAVDITCR</sequence>
<dbReference type="GO" id="GO:0004674">
    <property type="term" value="F:protein serine/threonine kinase activity"/>
    <property type="evidence" value="ECO:0007669"/>
    <property type="project" value="UniProtKB-KW"/>
</dbReference>
<dbReference type="PANTHER" id="PTHR47985">
    <property type="entry name" value="OS07G0668900 PROTEIN"/>
    <property type="match status" value="1"/>
</dbReference>
<evidence type="ECO:0000256" key="1">
    <source>
        <dbReference type="ARBA" id="ARBA00004193"/>
    </source>
</evidence>
<keyword evidence="2" id="KW-0723">Serine/threonine-protein kinase</keyword>
<dbReference type="Gene3D" id="3.30.200.20">
    <property type="entry name" value="Phosphorylase Kinase, domain 1"/>
    <property type="match status" value="1"/>
</dbReference>
<dbReference type="Gramene" id="rna-AYBTSS11_LOCUS10113">
    <property type="protein sequence ID" value="CAJ1941152.1"/>
    <property type="gene ID" value="gene-AYBTSS11_LOCUS10113"/>
</dbReference>
<keyword evidence="13" id="KW-1185">Reference proteome</keyword>
<dbReference type="GO" id="GO:0005524">
    <property type="term" value="F:ATP binding"/>
    <property type="evidence" value="ECO:0007669"/>
    <property type="project" value="UniProtKB-KW"/>
</dbReference>
<dbReference type="PANTHER" id="PTHR47985:SF4">
    <property type="entry name" value="SERINE_THREONINE-PROTEIN KINASE PBL27"/>
    <property type="match status" value="1"/>
</dbReference>
<dbReference type="FunFam" id="3.30.200.20:FF:000039">
    <property type="entry name" value="receptor-like protein kinase FERONIA"/>
    <property type="match status" value="1"/>
</dbReference>
<dbReference type="EMBL" id="OY731400">
    <property type="protein sequence ID" value="CAJ1941074.1"/>
    <property type="molecule type" value="Genomic_DNA"/>
</dbReference>
<dbReference type="InterPro" id="IPR011009">
    <property type="entry name" value="Kinase-like_dom_sf"/>
</dbReference>
<feature type="domain" description="Protein kinase" evidence="10">
    <location>
        <begin position="49"/>
        <end position="319"/>
    </location>
</feature>
<evidence type="ECO:0000256" key="8">
    <source>
        <dbReference type="ARBA" id="ARBA00023288"/>
    </source>
</evidence>
<proteinExistence type="predicted"/>
<dbReference type="PROSITE" id="PS50011">
    <property type="entry name" value="PROTEIN_KINASE_DOM"/>
    <property type="match status" value="1"/>
</dbReference>
<dbReference type="SUPFAM" id="SSF56112">
    <property type="entry name" value="Protein kinase-like (PK-like)"/>
    <property type="match status" value="1"/>
</dbReference>
<keyword evidence="6" id="KW-0067">ATP-binding</keyword>
<evidence type="ECO:0000313" key="13">
    <source>
        <dbReference type="Proteomes" id="UP001189624"/>
    </source>
</evidence>
<evidence type="ECO:0000256" key="6">
    <source>
        <dbReference type="ARBA" id="ARBA00022840"/>
    </source>
</evidence>
<dbReference type="Proteomes" id="UP001189624">
    <property type="component" value="Chromosome 3"/>
</dbReference>
<keyword evidence="4" id="KW-0547">Nucleotide-binding</keyword>
<dbReference type="PIRSF" id="PIRSF000654">
    <property type="entry name" value="Integrin-linked_kinase"/>
    <property type="match status" value="1"/>
</dbReference>
<keyword evidence="3" id="KW-0808">Transferase</keyword>
<evidence type="ECO:0000256" key="5">
    <source>
        <dbReference type="ARBA" id="ARBA00022777"/>
    </source>
</evidence>
<evidence type="ECO:0000256" key="4">
    <source>
        <dbReference type="ARBA" id="ARBA00022741"/>
    </source>
</evidence>
<evidence type="ECO:0000313" key="12">
    <source>
        <dbReference type="EMBL" id="CAJ1941152.1"/>
    </source>
</evidence>
<gene>
    <name evidence="11" type="ORF">AYBTSS11_LOCUS10073</name>
    <name evidence="12" type="ORF">AYBTSS11_LOCUS10113</name>
</gene>
<dbReference type="Gramene" id="rna-AYBTSS11_LOCUS10073">
    <property type="protein sequence ID" value="CAJ1941074.1"/>
    <property type="gene ID" value="gene-AYBTSS11_LOCUS10073"/>
</dbReference>
<name>A0AA86SIK7_9FABA</name>
<protein>
    <recommendedName>
        <fullName evidence="10">Protein kinase domain-containing protein</fullName>
    </recommendedName>
</protein>